<comment type="caution">
    <text evidence="3">The sequence shown here is derived from an EMBL/GenBank/DDBJ whole genome shotgun (WGS) entry which is preliminary data.</text>
</comment>
<evidence type="ECO:0000256" key="1">
    <source>
        <dbReference type="SAM" id="SignalP"/>
    </source>
</evidence>
<dbReference type="Pfam" id="PF13360">
    <property type="entry name" value="PQQ_2"/>
    <property type="match status" value="1"/>
</dbReference>
<accession>A0ABS9IYJ9</accession>
<dbReference type="InterPro" id="IPR011047">
    <property type="entry name" value="Quinoprotein_ADH-like_sf"/>
</dbReference>
<organism evidence="3 4">
    <name type="scientific">Joostella atrarenae</name>
    <dbReference type="NCBI Taxonomy" id="679257"/>
    <lineage>
        <taxon>Bacteria</taxon>
        <taxon>Pseudomonadati</taxon>
        <taxon>Bacteroidota</taxon>
        <taxon>Flavobacteriia</taxon>
        <taxon>Flavobacteriales</taxon>
        <taxon>Flavobacteriaceae</taxon>
        <taxon>Joostella</taxon>
    </lineage>
</organism>
<dbReference type="Gene3D" id="2.130.10.10">
    <property type="entry name" value="YVTN repeat-like/Quinoprotein amine dehydrogenase"/>
    <property type="match status" value="1"/>
</dbReference>
<keyword evidence="4" id="KW-1185">Reference proteome</keyword>
<evidence type="ECO:0000313" key="3">
    <source>
        <dbReference type="EMBL" id="MCF8713252.1"/>
    </source>
</evidence>
<proteinExistence type="predicted"/>
<dbReference type="SUPFAM" id="SSF50998">
    <property type="entry name" value="Quinoprotein alcohol dehydrogenase-like"/>
    <property type="match status" value="1"/>
</dbReference>
<evidence type="ECO:0000259" key="2">
    <source>
        <dbReference type="Pfam" id="PF13360"/>
    </source>
</evidence>
<feature type="chain" id="PRO_5046545619" evidence="1">
    <location>
        <begin position="20"/>
        <end position="631"/>
    </location>
</feature>
<name>A0ABS9IYJ9_9FLAO</name>
<dbReference type="PANTHER" id="PTHR34512">
    <property type="entry name" value="CELL SURFACE PROTEIN"/>
    <property type="match status" value="1"/>
</dbReference>
<feature type="domain" description="Pyrrolo-quinoline quinone repeat" evidence="2">
    <location>
        <begin position="193"/>
        <end position="348"/>
    </location>
</feature>
<evidence type="ECO:0000313" key="4">
    <source>
        <dbReference type="Proteomes" id="UP000829517"/>
    </source>
</evidence>
<protein>
    <submittedName>
        <fullName evidence="3">PQQ-binding-like beta-propeller repeat protein</fullName>
    </submittedName>
</protein>
<dbReference type="EMBL" id="JAETXX010000001">
    <property type="protein sequence ID" value="MCF8713252.1"/>
    <property type="molecule type" value="Genomic_DNA"/>
</dbReference>
<dbReference type="PANTHER" id="PTHR34512:SF30">
    <property type="entry name" value="OUTER MEMBRANE PROTEIN ASSEMBLY FACTOR BAMB"/>
    <property type="match status" value="1"/>
</dbReference>
<keyword evidence="1" id="KW-0732">Signal</keyword>
<dbReference type="InterPro" id="IPR015943">
    <property type="entry name" value="WD40/YVTN_repeat-like_dom_sf"/>
</dbReference>
<gene>
    <name evidence="3" type="ORF">JM658_00280</name>
</gene>
<feature type="signal peptide" evidence="1">
    <location>
        <begin position="1"/>
        <end position="19"/>
    </location>
</feature>
<dbReference type="InterPro" id="IPR002372">
    <property type="entry name" value="PQQ_rpt_dom"/>
</dbReference>
<dbReference type="Proteomes" id="UP000829517">
    <property type="component" value="Unassembled WGS sequence"/>
</dbReference>
<reference evidence="3 4" key="1">
    <citation type="submission" date="2021-01" db="EMBL/GenBank/DDBJ databases">
        <title>Genome sequencing of Joostella atrarenae M1-2 (= KCTC 23194).</title>
        <authorList>
            <person name="Zakaria M.R."/>
            <person name="Lam M.Q."/>
            <person name="Chong C.S."/>
        </authorList>
    </citation>
    <scope>NUCLEOTIDE SEQUENCE [LARGE SCALE GENOMIC DNA]</scope>
    <source>
        <strain evidence="3 4">M1-2</strain>
    </source>
</reference>
<sequence length="631" mass="72186">MKKTLLLLCCICFIQLIHAQREATKTLEFENSVDDLLVVPFNGITVISDGDKVYGYDPEQEKIIWEKEAPKRSGVDIATNILQSGPTGIDITKFNTIESTPFVEKFFDDRLYVINSYDGKVLFSAEGKAKYFQAEYLFDENSFLLRGVNGQELIIAKYNIPEQKFDWQTTVSNTYAEWLQTINKLGGGESVGAGDHLEYTDDKIFALIKKQFFALDKETGELKWKVDQGDVDHFKRSLDGSKVLTVETKGLLGNKSDIMLYDGETGKPMWKSSLTTKYLVLYEDWQDKMLLAHYKGFNFYDYNTGEKLWKKDPKGKGIKNVIPIGTDFLYVYDDEMMLIDKNGEKVWKKDVKISDDEEDPIYFLEKTKNGRVLYITATYANMVDYKTGEKIWRKNLKLNEKRPTFAKYDENSGNFVVYNDEELYKFNENSVERPEPYAEMKLKDEKDLTSLEIFPNNVTITGLSEVVGVDNNGKIIFHNKYKQPGELGRRLGKTGMIMARFAFSTPTPGIDYAKPTIYRSPNGSLVIDNSLPVDIYNSAVDAINNAGYMAQEAAYNLVKDRFNALQETSKYALVFAKGEEGERLLIKVDKETGEELDRIILNNVKPIYDVDSASEDIYYSLKNEVRIFKGK</sequence>